<organism evidence="2 3">
    <name type="scientific">Folsomia candida</name>
    <name type="common">Springtail</name>
    <dbReference type="NCBI Taxonomy" id="158441"/>
    <lineage>
        <taxon>Eukaryota</taxon>
        <taxon>Metazoa</taxon>
        <taxon>Ecdysozoa</taxon>
        <taxon>Arthropoda</taxon>
        <taxon>Hexapoda</taxon>
        <taxon>Collembola</taxon>
        <taxon>Entomobryomorpha</taxon>
        <taxon>Isotomoidea</taxon>
        <taxon>Isotomidae</taxon>
        <taxon>Proisotominae</taxon>
        <taxon>Folsomia</taxon>
    </lineage>
</organism>
<feature type="compositionally biased region" description="Low complexity" evidence="1">
    <location>
        <begin position="21"/>
        <end position="32"/>
    </location>
</feature>
<dbReference type="Proteomes" id="UP000198287">
    <property type="component" value="Unassembled WGS sequence"/>
</dbReference>
<proteinExistence type="predicted"/>
<evidence type="ECO:0000313" key="2">
    <source>
        <dbReference type="EMBL" id="OXA55167.1"/>
    </source>
</evidence>
<dbReference type="AlphaFoldDB" id="A0A226EDP1"/>
<sequence>MEVRHKFWICKHNLKIMPRPATSSTAGSSAKSEQPPNRRPATKVSSNSDGKPSRSEYAKSFAFSPMRLRPKLRNPIPTWGTRNRSDILPSSSANPTPGGGRRIVPPLGRQWPWQERAARSEIFVNSLRSTDTNNNPAPAGRPNGGAGRRGGLQPQHRWPWQRRAQSSGVFLFANDQTTPSTTSTTFNVPVRKWPWAERALKSLIFNQPEEKVTSRRTYKWDQRRTTTPFFEDPATRVATTTLARRKAWPWQEMAKESLIFKPLPPKPPKGILYPWDQRQSDLIFDPNAKFDSVSRYKTEFVKKQRSDGSSIRAAGLRCYKGEIGGPVEKVGLEKRPQEKVTLALEEESNKQLEKKQVENQPNKIKPKQNRVNFSPQTTDNSDKSSSSSADEKENNVPKPQPKKTFTVLQDVSNKVKNVESKSESNLLDQFANMKIKPEKQKVKRIGQIVMERSPKGKVDDNLEVINVQD</sequence>
<name>A0A226EDP1_FOLCA</name>
<evidence type="ECO:0000313" key="3">
    <source>
        <dbReference type="Proteomes" id="UP000198287"/>
    </source>
</evidence>
<gene>
    <name evidence="2" type="ORF">Fcan01_10048</name>
</gene>
<keyword evidence="3" id="KW-1185">Reference proteome</keyword>
<evidence type="ECO:0000256" key="1">
    <source>
        <dbReference type="SAM" id="MobiDB-lite"/>
    </source>
</evidence>
<reference evidence="2 3" key="1">
    <citation type="submission" date="2015-12" db="EMBL/GenBank/DDBJ databases">
        <title>The genome of Folsomia candida.</title>
        <authorList>
            <person name="Faddeeva A."/>
            <person name="Derks M.F."/>
            <person name="Anvar Y."/>
            <person name="Smit S."/>
            <person name="Van Straalen N."/>
            <person name="Roelofs D."/>
        </authorList>
    </citation>
    <scope>NUCLEOTIDE SEQUENCE [LARGE SCALE GENOMIC DNA]</scope>
    <source>
        <strain evidence="2 3">VU population</strain>
        <tissue evidence="2">Whole body</tissue>
    </source>
</reference>
<feature type="compositionally biased region" description="Basic and acidic residues" evidence="1">
    <location>
        <begin position="347"/>
        <end position="357"/>
    </location>
</feature>
<dbReference type="EMBL" id="LNIX01000004">
    <property type="protein sequence ID" value="OXA55167.1"/>
    <property type="molecule type" value="Genomic_DNA"/>
</dbReference>
<accession>A0A226EDP1</accession>
<comment type="caution">
    <text evidence="2">The sequence shown here is derived from an EMBL/GenBank/DDBJ whole genome shotgun (WGS) entry which is preliminary data.</text>
</comment>
<feature type="region of interest" description="Disordered" evidence="1">
    <location>
        <begin position="346"/>
        <end position="408"/>
    </location>
</feature>
<feature type="compositionally biased region" description="Polar residues" evidence="1">
    <location>
        <begin position="369"/>
        <end position="378"/>
    </location>
</feature>
<feature type="region of interest" description="Disordered" evidence="1">
    <location>
        <begin position="18"/>
        <end position="107"/>
    </location>
</feature>
<feature type="region of interest" description="Disordered" evidence="1">
    <location>
        <begin position="128"/>
        <end position="154"/>
    </location>
</feature>
<protein>
    <submittedName>
        <fullName evidence="2">Uncharacterized protein</fullName>
    </submittedName>
</protein>